<dbReference type="EMBL" id="CM039177">
    <property type="protein sequence ID" value="KAH9695505.1"/>
    <property type="molecule type" value="Genomic_DNA"/>
</dbReference>
<organism evidence="1 2">
    <name type="scientific">Citrus sinensis</name>
    <name type="common">Sweet orange</name>
    <name type="synonym">Citrus aurantium var. sinensis</name>
    <dbReference type="NCBI Taxonomy" id="2711"/>
    <lineage>
        <taxon>Eukaryota</taxon>
        <taxon>Viridiplantae</taxon>
        <taxon>Streptophyta</taxon>
        <taxon>Embryophyta</taxon>
        <taxon>Tracheophyta</taxon>
        <taxon>Spermatophyta</taxon>
        <taxon>Magnoliopsida</taxon>
        <taxon>eudicotyledons</taxon>
        <taxon>Gunneridae</taxon>
        <taxon>Pentapetalae</taxon>
        <taxon>rosids</taxon>
        <taxon>malvids</taxon>
        <taxon>Sapindales</taxon>
        <taxon>Rutaceae</taxon>
        <taxon>Aurantioideae</taxon>
        <taxon>Citrus</taxon>
    </lineage>
</organism>
<accession>A0ACB8IEX8</accession>
<protein>
    <submittedName>
        <fullName evidence="1">ABSCISIC ACID-INSENSITIVE 5-like protein 7</fullName>
    </submittedName>
</protein>
<evidence type="ECO:0000313" key="1">
    <source>
        <dbReference type="EMBL" id="KAH9695505.1"/>
    </source>
</evidence>
<comment type="caution">
    <text evidence="1">The sequence shown here is derived from an EMBL/GenBank/DDBJ whole genome shotgun (WGS) entry which is preliminary data.</text>
</comment>
<proteinExistence type="predicted"/>
<gene>
    <name evidence="1" type="ORF">KPL71_022800</name>
</gene>
<keyword evidence="2" id="KW-1185">Reference proteome</keyword>
<name>A0ACB8IEX8_CITSI</name>
<dbReference type="Proteomes" id="UP000829398">
    <property type="component" value="Chromosome 8"/>
</dbReference>
<evidence type="ECO:0000313" key="2">
    <source>
        <dbReference type="Proteomes" id="UP000829398"/>
    </source>
</evidence>
<sequence>MGSQMNFKNVGDTSYGDGKQAGNFPLARQPSVYSLTFEEFQNTWGGLGKDFGSMNMDELLKNIWTAEENHAMNSSASAAGESNAPGGNLQRQGSLTLPRTLSQKTVDEVWRDLMKEGSGGAAGGGGGGSNVPQRQQTLGEMTLEEFLVRAGVVREDAQQIGGSLNNDGFYANNNTSLALGFQQPSRNNGLIGNRIMGDGSSVPNQPPSLALNVNGVRSSQQPQQQPQQHQYQLQQQQQQQQQPQLQQHPYQQQQRQQQQAPLFPKQATVAFASPMNLVNTTQLSSPGARGQVVTVTNSSMNANLVQAGGLQGGGMGMVGLGAGGVTLATGSQVAQVSPDMITKSTADVSSPSPVPYVFGRGRKSGALEKVVERRHRRMIKNRESAARSRARKQAYTLELEAEVAKLKELNQELERKQAEKIEMEKNKALEVCISQMKGAIIAELKMSSLDTSEVAAKMGKKKSLPKTYDLRGEYGTLQAKQHRFQNSLMKTRERYDTLNALNGIIESVSALTDLQLSREVGDAVKEASVTTLIGKLENLCMKKSLANRQTLSMNEVKSILNIRELQEKQGNLDNEVGEEFTTTTESIQEDIWLEGLIVNLVTSRGGFVEGQVGT</sequence>
<reference evidence="2" key="1">
    <citation type="journal article" date="2023" name="Hortic. Res.">
        <title>A chromosome-level phased genome enabling allele-level studies in sweet orange: a case study on citrus Huanglongbing tolerance.</title>
        <authorList>
            <person name="Wu B."/>
            <person name="Yu Q."/>
            <person name="Deng Z."/>
            <person name="Duan Y."/>
            <person name="Luo F."/>
            <person name="Gmitter F. Jr."/>
        </authorList>
    </citation>
    <scope>NUCLEOTIDE SEQUENCE [LARGE SCALE GENOMIC DNA]</scope>
    <source>
        <strain evidence="2">cv. Valencia</strain>
    </source>
</reference>